<feature type="transmembrane region" description="Helical" evidence="6">
    <location>
        <begin position="24"/>
        <end position="56"/>
    </location>
</feature>
<dbReference type="PANTHER" id="PTHR43723:SF1">
    <property type="entry name" value="COBALT TRANSPORT PROTEIN CBIQ"/>
    <property type="match status" value="1"/>
</dbReference>
<dbReference type="CDD" id="cd16914">
    <property type="entry name" value="EcfT"/>
    <property type="match status" value="1"/>
</dbReference>
<evidence type="ECO:0000256" key="5">
    <source>
        <dbReference type="ARBA" id="ARBA00023136"/>
    </source>
</evidence>
<feature type="transmembrane region" description="Helical" evidence="6">
    <location>
        <begin position="68"/>
        <end position="87"/>
    </location>
</feature>
<dbReference type="RefSeq" id="WP_214158360.1">
    <property type="nucleotide sequence ID" value="NZ_JAHBAY010000010.1"/>
</dbReference>
<organism evidence="7 8">
    <name type="scientific">Kineosporia corallincola</name>
    <dbReference type="NCBI Taxonomy" id="2835133"/>
    <lineage>
        <taxon>Bacteria</taxon>
        <taxon>Bacillati</taxon>
        <taxon>Actinomycetota</taxon>
        <taxon>Actinomycetes</taxon>
        <taxon>Kineosporiales</taxon>
        <taxon>Kineosporiaceae</taxon>
        <taxon>Kineosporia</taxon>
    </lineage>
</organism>
<feature type="transmembrane region" description="Helical" evidence="6">
    <location>
        <begin position="225"/>
        <end position="246"/>
    </location>
</feature>
<dbReference type="NCBIfam" id="TIGR02454">
    <property type="entry name" value="ECF_T_CbiQ"/>
    <property type="match status" value="1"/>
</dbReference>
<dbReference type="Pfam" id="PF02361">
    <property type="entry name" value="CbiQ"/>
    <property type="match status" value="1"/>
</dbReference>
<evidence type="ECO:0000256" key="2">
    <source>
        <dbReference type="ARBA" id="ARBA00022475"/>
    </source>
</evidence>
<evidence type="ECO:0000256" key="4">
    <source>
        <dbReference type="ARBA" id="ARBA00022989"/>
    </source>
</evidence>
<evidence type="ECO:0000256" key="1">
    <source>
        <dbReference type="ARBA" id="ARBA00004651"/>
    </source>
</evidence>
<proteinExistence type="predicted"/>
<dbReference type="Proteomes" id="UP001197247">
    <property type="component" value="Unassembled WGS sequence"/>
</dbReference>
<evidence type="ECO:0000256" key="3">
    <source>
        <dbReference type="ARBA" id="ARBA00022692"/>
    </source>
</evidence>
<keyword evidence="3 6" id="KW-0812">Transmembrane</keyword>
<keyword evidence="2" id="KW-1003">Cell membrane</keyword>
<dbReference type="InterPro" id="IPR003339">
    <property type="entry name" value="ABC/ECF_trnsptr_transmembrane"/>
</dbReference>
<feature type="transmembrane region" description="Helical" evidence="6">
    <location>
        <begin position="107"/>
        <end position="127"/>
    </location>
</feature>
<protein>
    <submittedName>
        <fullName evidence="7">Cobalt ECF transporter T component CbiQ</fullName>
    </submittedName>
</protein>
<keyword evidence="8" id="KW-1185">Reference proteome</keyword>
<sequence length="249" mass="25889">MTAPAIDVAAWASPWRRRSPGDKLLLGLGLVIAALVLPPWPASGLVTLVSLGLLLGPARVPAHLLARAARGPAAFILLGTVSIAVTWRTDGFGPAVTGPSLRAAAQTLAHAVAGSSAVLLLAATTPMTDLLAWARRRGVPEAVVDVAGLIYRMLFVLLESIGAVRAAQTARLGYTTRRATLRSASTLAAATLTRALERARRLESGLAGRGFEGVMRTLAQPRRSSPSFVVATVLGLGALVAVSVSWGRW</sequence>
<dbReference type="EMBL" id="JAHBAY010000010">
    <property type="protein sequence ID" value="MBT0772001.1"/>
    <property type="molecule type" value="Genomic_DNA"/>
</dbReference>
<keyword evidence="4 6" id="KW-1133">Transmembrane helix</keyword>
<dbReference type="PANTHER" id="PTHR43723">
    <property type="entry name" value="COBALT TRANSPORT PROTEIN CBIQ"/>
    <property type="match status" value="1"/>
</dbReference>
<gene>
    <name evidence="7" type="primary">cbiQ</name>
    <name evidence="7" type="ORF">KIH74_23870</name>
</gene>
<keyword evidence="5 6" id="KW-0472">Membrane</keyword>
<reference evidence="7 8" key="1">
    <citation type="submission" date="2021-05" db="EMBL/GenBank/DDBJ databases">
        <title>Kineosporia and Streptomyces sp. nov. two new marine actinobacteria isolated from Coral.</title>
        <authorList>
            <person name="Buangrab K."/>
            <person name="Sutthacheep M."/>
            <person name="Yeemin T."/>
            <person name="Harunari E."/>
            <person name="Igarashi Y."/>
            <person name="Kanchanasin P."/>
            <person name="Tanasupawat S."/>
            <person name="Phongsopitanun W."/>
        </authorList>
    </citation>
    <scope>NUCLEOTIDE SEQUENCE [LARGE SCALE GENOMIC DNA]</scope>
    <source>
        <strain evidence="7 8">J2-2</strain>
    </source>
</reference>
<accession>A0ABS5TP80</accession>
<dbReference type="InterPro" id="IPR052770">
    <property type="entry name" value="Cobalt_transport_CbiQ"/>
</dbReference>
<evidence type="ECO:0000313" key="8">
    <source>
        <dbReference type="Proteomes" id="UP001197247"/>
    </source>
</evidence>
<dbReference type="InterPro" id="IPR012809">
    <property type="entry name" value="ECF_CbiQ"/>
</dbReference>
<evidence type="ECO:0000256" key="6">
    <source>
        <dbReference type="SAM" id="Phobius"/>
    </source>
</evidence>
<comment type="caution">
    <text evidence="7">The sequence shown here is derived from an EMBL/GenBank/DDBJ whole genome shotgun (WGS) entry which is preliminary data.</text>
</comment>
<comment type="subcellular location">
    <subcellularLocation>
        <location evidence="1">Cell membrane</location>
        <topology evidence="1">Multi-pass membrane protein</topology>
    </subcellularLocation>
</comment>
<name>A0ABS5TP80_9ACTN</name>
<evidence type="ECO:0000313" key="7">
    <source>
        <dbReference type="EMBL" id="MBT0772001.1"/>
    </source>
</evidence>